<dbReference type="InterPro" id="IPR002645">
    <property type="entry name" value="STAS_dom"/>
</dbReference>
<name>A0ABQ3XZ25_9ACTN</name>
<protein>
    <recommendedName>
        <fullName evidence="2">Anti-sigma factor antagonist</fullName>
    </recommendedName>
</protein>
<dbReference type="Pfam" id="PF01740">
    <property type="entry name" value="STAS"/>
    <property type="match status" value="1"/>
</dbReference>
<keyword evidence="5" id="KW-1185">Reference proteome</keyword>
<comment type="caution">
    <text evidence="4">The sequence shown here is derived from an EMBL/GenBank/DDBJ whole genome shotgun (WGS) entry which is preliminary data.</text>
</comment>
<dbReference type="SUPFAM" id="SSF52091">
    <property type="entry name" value="SpoIIaa-like"/>
    <property type="match status" value="1"/>
</dbReference>
<evidence type="ECO:0000313" key="5">
    <source>
        <dbReference type="Proteomes" id="UP000609879"/>
    </source>
</evidence>
<dbReference type="RefSeq" id="WP_203760912.1">
    <property type="nucleotide sequence ID" value="NZ_BAAABO010000006.1"/>
</dbReference>
<dbReference type="PANTHER" id="PTHR33495">
    <property type="entry name" value="ANTI-SIGMA FACTOR ANTAGONIST TM_1081-RELATED-RELATED"/>
    <property type="match status" value="1"/>
</dbReference>
<dbReference type="EMBL" id="BOMI01000024">
    <property type="protein sequence ID" value="GID72977.1"/>
    <property type="molecule type" value="Genomic_DNA"/>
</dbReference>
<comment type="similarity">
    <text evidence="1 2">Belongs to the anti-sigma-factor antagonist family.</text>
</comment>
<dbReference type="PANTHER" id="PTHR33495:SF2">
    <property type="entry name" value="ANTI-SIGMA FACTOR ANTAGONIST TM_1081-RELATED"/>
    <property type="match status" value="1"/>
</dbReference>
<feature type="domain" description="STAS" evidence="3">
    <location>
        <begin position="12"/>
        <end position="101"/>
    </location>
</feature>
<dbReference type="Proteomes" id="UP000609879">
    <property type="component" value="Unassembled WGS sequence"/>
</dbReference>
<proteinExistence type="inferred from homology"/>
<dbReference type="PROSITE" id="PS50801">
    <property type="entry name" value="STAS"/>
    <property type="match status" value="1"/>
</dbReference>
<evidence type="ECO:0000259" key="3">
    <source>
        <dbReference type="PROSITE" id="PS50801"/>
    </source>
</evidence>
<organism evidence="4 5">
    <name type="scientific">Paractinoplanes deccanensis</name>
    <dbReference type="NCBI Taxonomy" id="113561"/>
    <lineage>
        <taxon>Bacteria</taxon>
        <taxon>Bacillati</taxon>
        <taxon>Actinomycetota</taxon>
        <taxon>Actinomycetes</taxon>
        <taxon>Micromonosporales</taxon>
        <taxon>Micromonosporaceae</taxon>
        <taxon>Paractinoplanes</taxon>
    </lineage>
</organism>
<dbReference type="InterPro" id="IPR036513">
    <property type="entry name" value="STAS_dom_sf"/>
</dbReference>
<accession>A0ABQ3XZ25</accession>
<evidence type="ECO:0000313" key="4">
    <source>
        <dbReference type="EMBL" id="GID72977.1"/>
    </source>
</evidence>
<evidence type="ECO:0000256" key="1">
    <source>
        <dbReference type="ARBA" id="ARBA00009013"/>
    </source>
</evidence>
<reference evidence="4 5" key="1">
    <citation type="submission" date="2021-01" db="EMBL/GenBank/DDBJ databases">
        <title>Whole genome shotgun sequence of Actinoplanes deccanensis NBRC 13994.</title>
        <authorList>
            <person name="Komaki H."/>
            <person name="Tamura T."/>
        </authorList>
    </citation>
    <scope>NUCLEOTIDE SEQUENCE [LARGE SCALE GENOMIC DNA]</scope>
    <source>
        <strain evidence="4 5">NBRC 13994</strain>
    </source>
</reference>
<gene>
    <name evidence="4" type="ORF">Ade02nite_16180</name>
</gene>
<evidence type="ECO:0000256" key="2">
    <source>
        <dbReference type="RuleBase" id="RU003749"/>
    </source>
</evidence>
<dbReference type="NCBIfam" id="TIGR00377">
    <property type="entry name" value="ant_ant_sig"/>
    <property type="match status" value="1"/>
</dbReference>
<dbReference type="Gene3D" id="3.30.750.24">
    <property type="entry name" value="STAS domain"/>
    <property type="match status" value="1"/>
</dbReference>
<dbReference type="CDD" id="cd07043">
    <property type="entry name" value="STAS_anti-anti-sigma_factors"/>
    <property type="match status" value="1"/>
</dbReference>
<sequence length="101" mass="10610">MTILAESGADAVVAVAGEIDMDNAGQMQRFLIGLLHDQRPGRVVLDMGEVTFLGSAGIHALVTSQLEADGLGARLEVRDVQPPVRQVMDICGVADMLGLPV</sequence>
<dbReference type="InterPro" id="IPR003658">
    <property type="entry name" value="Anti-sigma_ant"/>
</dbReference>